<dbReference type="PANTHER" id="PTHR13271:SF134">
    <property type="entry name" value="OS01G0976450 PROTEIN"/>
    <property type="match status" value="1"/>
</dbReference>
<dbReference type="Gene3D" id="3.90.1420.10">
    <property type="entry name" value="Rubisco LSMT, substrate-binding domain"/>
    <property type="match status" value="1"/>
</dbReference>
<name>A0AAV0JNM6_9ROSI</name>
<dbReference type="InterPro" id="IPR036464">
    <property type="entry name" value="Rubisco_LSMT_subst-bd_sf"/>
</dbReference>
<evidence type="ECO:0000313" key="5">
    <source>
        <dbReference type="EMBL" id="CAI0411564.1"/>
    </source>
</evidence>
<dbReference type="Proteomes" id="UP001154282">
    <property type="component" value="Unassembled WGS sequence"/>
</dbReference>
<reference evidence="5" key="1">
    <citation type="submission" date="2022-08" db="EMBL/GenBank/DDBJ databases">
        <authorList>
            <person name="Gutierrez-Valencia J."/>
        </authorList>
    </citation>
    <scope>NUCLEOTIDE SEQUENCE</scope>
</reference>
<dbReference type="GO" id="GO:0032259">
    <property type="term" value="P:methylation"/>
    <property type="evidence" value="ECO:0007669"/>
    <property type="project" value="UniProtKB-KW"/>
</dbReference>
<dbReference type="InterPro" id="IPR046341">
    <property type="entry name" value="SET_dom_sf"/>
</dbReference>
<dbReference type="SUPFAM" id="SSF81822">
    <property type="entry name" value="RuBisCo LSMT C-terminal, substrate-binding domain"/>
    <property type="match status" value="1"/>
</dbReference>
<dbReference type="EMBL" id="CAMGYJ010000005">
    <property type="protein sequence ID" value="CAI0411564.1"/>
    <property type="molecule type" value="Genomic_DNA"/>
</dbReference>
<gene>
    <name evidence="5" type="ORF">LITE_LOCUS15224</name>
</gene>
<sequence>MLLSTPSRYRRRLFTVSLRFSAKSNISSSSSQAKLLNPPDEDCRGFLPWLEEKAGAEISTKLYIGKSSYGRSLFASQHIQRGDCILKVPFKAQIAPDNLPRDVKVILVDEVDHVSMVAVAILAETKHGKDSRWAPYISCFPRLEEMNSTVFWSEDELNMIYGSTVYEETIKQKFIIRDAFSKIRPDVSSISSLYQFGMGRISITTPEVLETFPEVFGSILYEDFMHAYALVKSRAWECPKGVSLIPFADFLNHDGFSEAIVVNDEEKQESEVTADCNYAPEGEVRISYGKLANATLMLDFGFTIQHNIHDQVEIQMSVPDGDILHQMKMEIFQRHELPTICDANDVKSSSWNCFTIREVKSAKGKGKGIPQSIRAFARVLSCTRPEDLSDLAVEAAQNDGRLARRPFKDNSREIRAHTILLSHINRLIDQCHASIKSLLPRSFVVSASGRHSFRRQMAMDLHTGELRVLKSASAWLENYCEKLSKGVAKMVDRPTYNT</sequence>
<evidence type="ECO:0000256" key="3">
    <source>
        <dbReference type="ARBA" id="ARBA00022691"/>
    </source>
</evidence>
<proteinExistence type="predicted"/>
<protein>
    <recommendedName>
        <fullName evidence="4">Rubisco LSMT substrate-binding domain-containing protein</fullName>
    </recommendedName>
</protein>
<dbReference type="InterPro" id="IPR015353">
    <property type="entry name" value="Rubisco_LSMT_subst-bd"/>
</dbReference>
<dbReference type="Gene3D" id="3.90.1410.10">
    <property type="entry name" value="set domain protein methyltransferase, domain 1"/>
    <property type="match status" value="1"/>
</dbReference>
<dbReference type="SUPFAM" id="SSF82199">
    <property type="entry name" value="SET domain"/>
    <property type="match status" value="1"/>
</dbReference>
<feature type="domain" description="Rubisco LSMT substrate-binding" evidence="4">
    <location>
        <begin position="322"/>
        <end position="469"/>
    </location>
</feature>
<dbReference type="GO" id="GO:0016279">
    <property type="term" value="F:protein-lysine N-methyltransferase activity"/>
    <property type="evidence" value="ECO:0007669"/>
    <property type="project" value="TreeGrafter"/>
</dbReference>
<accession>A0AAV0JNM6</accession>
<evidence type="ECO:0000256" key="2">
    <source>
        <dbReference type="ARBA" id="ARBA00022679"/>
    </source>
</evidence>
<dbReference type="Pfam" id="PF09273">
    <property type="entry name" value="Rubis-subs-bind"/>
    <property type="match status" value="1"/>
</dbReference>
<organism evidence="5 6">
    <name type="scientific">Linum tenue</name>
    <dbReference type="NCBI Taxonomy" id="586396"/>
    <lineage>
        <taxon>Eukaryota</taxon>
        <taxon>Viridiplantae</taxon>
        <taxon>Streptophyta</taxon>
        <taxon>Embryophyta</taxon>
        <taxon>Tracheophyta</taxon>
        <taxon>Spermatophyta</taxon>
        <taxon>Magnoliopsida</taxon>
        <taxon>eudicotyledons</taxon>
        <taxon>Gunneridae</taxon>
        <taxon>Pentapetalae</taxon>
        <taxon>rosids</taxon>
        <taxon>fabids</taxon>
        <taxon>Malpighiales</taxon>
        <taxon>Linaceae</taxon>
        <taxon>Linum</taxon>
    </lineage>
</organism>
<keyword evidence="6" id="KW-1185">Reference proteome</keyword>
<keyword evidence="2" id="KW-0808">Transferase</keyword>
<dbReference type="PANTHER" id="PTHR13271">
    <property type="entry name" value="UNCHARACTERIZED PUTATIVE METHYLTRANSFERASE"/>
    <property type="match status" value="1"/>
</dbReference>
<evidence type="ECO:0000256" key="1">
    <source>
        <dbReference type="ARBA" id="ARBA00022603"/>
    </source>
</evidence>
<evidence type="ECO:0000313" key="6">
    <source>
        <dbReference type="Proteomes" id="UP001154282"/>
    </source>
</evidence>
<keyword evidence="3" id="KW-0949">S-adenosyl-L-methionine</keyword>
<keyword evidence="1" id="KW-0489">Methyltransferase</keyword>
<evidence type="ECO:0000259" key="4">
    <source>
        <dbReference type="Pfam" id="PF09273"/>
    </source>
</evidence>
<dbReference type="InterPro" id="IPR050600">
    <property type="entry name" value="SETD3_SETD6_MTase"/>
</dbReference>
<comment type="caution">
    <text evidence="5">The sequence shown here is derived from an EMBL/GenBank/DDBJ whole genome shotgun (WGS) entry which is preliminary data.</text>
</comment>
<dbReference type="AlphaFoldDB" id="A0AAV0JNM6"/>